<keyword evidence="6" id="KW-1015">Disulfide bond</keyword>
<feature type="chain" id="PRO_5018740183" evidence="7">
    <location>
        <begin position="20"/>
        <end position="465"/>
    </location>
</feature>
<keyword evidence="10" id="KW-1185">Reference proteome</keyword>
<dbReference type="OrthoDB" id="6355626at2759"/>
<accession>A0A3R7SYB0</accession>
<evidence type="ECO:0000313" key="9">
    <source>
        <dbReference type="EMBL" id="ROT81025.1"/>
    </source>
</evidence>
<gene>
    <name evidence="9" type="ORF">C7M84_000230</name>
</gene>
<dbReference type="CDD" id="cd00190">
    <property type="entry name" value="Tryp_SPc"/>
    <property type="match status" value="1"/>
</dbReference>
<organism evidence="9 10">
    <name type="scientific">Penaeus vannamei</name>
    <name type="common">Whiteleg shrimp</name>
    <name type="synonym">Litopenaeus vannamei</name>
    <dbReference type="NCBI Taxonomy" id="6689"/>
    <lineage>
        <taxon>Eukaryota</taxon>
        <taxon>Metazoa</taxon>
        <taxon>Ecdysozoa</taxon>
        <taxon>Arthropoda</taxon>
        <taxon>Crustacea</taxon>
        <taxon>Multicrustacea</taxon>
        <taxon>Malacostraca</taxon>
        <taxon>Eumalacostraca</taxon>
        <taxon>Eucarida</taxon>
        <taxon>Decapoda</taxon>
        <taxon>Dendrobranchiata</taxon>
        <taxon>Penaeoidea</taxon>
        <taxon>Penaeidae</taxon>
        <taxon>Penaeus</taxon>
    </lineage>
</organism>
<proteinExistence type="predicted"/>
<comment type="subcellular location">
    <subcellularLocation>
        <location evidence="1">Secreted</location>
    </subcellularLocation>
</comment>
<evidence type="ECO:0000313" key="10">
    <source>
        <dbReference type="Proteomes" id="UP000283509"/>
    </source>
</evidence>
<reference evidence="9 10" key="2">
    <citation type="submission" date="2019-01" db="EMBL/GenBank/DDBJ databases">
        <title>The decoding of complex shrimp genome reveals the adaptation for benthos swimmer, frequently molting mechanism and breeding impact on genome.</title>
        <authorList>
            <person name="Sun Y."/>
            <person name="Gao Y."/>
            <person name="Yu Y."/>
        </authorList>
    </citation>
    <scope>NUCLEOTIDE SEQUENCE [LARGE SCALE GENOMIC DNA]</scope>
    <source>
        <tissue evidence="9">Muscle</tissue>
    </source>
</reference>
<dbReference type="PANTHER" id="PTHR24252:SF7">
    <property type="entry name" value="HYALIN"/>
    <property type="match status" value="1"/>
</dbReference>
<reference evidence="9 10" key="1">
    <citation type="submission" date="2018-04" db="EMBL/GenBank/DDBJ databases">
        <authorList>
            <person name="Zhang X."/>
            <person name="Yuan J."/>
            <person name="Li F."/>
            <person name="Xiang J."/>
        </authorList>
    </citation>
    <scope>NUCLEOTIDE SEQUENCE [LARGE SCALE GENOMIC DNA]</scope>
    <source>
        <tissue evidence="9">Muscle</tissue>
    </source>
</reference>
<dbReference type="EMBL" id="QCYY01001035">
    <property type="protein sequence ID" value="ROT81025.1"/>
    <property type="molecule type" value="Genomic_DNA"/>
</dbReference>
<dbReference type="PANTHER" id="PTHR24252">
    <property type="entry name" value="ACROSIN-RELATED"/>
    <property type="match status" value="1"/>
</dbReference>
<dbReference type="SUPFAM" id="SSF50494">
    <property type="entry name" value="Trypsin-like serine proteases"/>
    <property type="match status" value="1"/>
</dbReference>
<dbReference type="Gene3D" id="2.40.10.10">
    <property type="entry name" value="Trypsin-like serine proteases"/>
    <property type="match status" value="1"/>
</dbReference>
<dbReference type="SMART" id="SM00020">
    <property type="entry name" value="Tryp_SPc"/>
    <property type="match status" value="1"/>
</dbReference>
<dbReference type="FunFam" id="2.40.10.10:FF:000015">
    <property type="entry name" value="Atrial natriuretic peptide-converting enzyme"/>
    <property type="match status" value="1"/>
</dbReference>
<evidence type="ECO:0000256" key="1">
    <source>
        <dbReference type="ARBA" id="ARBA00004613"/>
    </source>
</evidence>
<keyword evidence="4" id="KW-0378">Hydrolase</keyword>
<protein>
    <submittedName>
        <fullName evidence="9">Putative coagulation factor XI</fullName>
    </submittedName>
</protein>
<dbReference type="InterPro" id="IPR043504">
    <property type="entry name" value="Peptidase_S1_PA_chymotrypsin"/>
</dbReference>
<dbReference type="Pfam" id="PF00089">
    <property type="entry name" value="Trypsin"/>
    <property type="match status" value="1"/>
</dbReference>
<dbReference type="PRINTS" id="PR00722">
    <property type="entry name" value="CHYMOTRYPSIN"/>
</dbReference>
<evidence type="ECO:0000259" key="8">
    <source>
        <dbReference type="PROSITE" id="PS50240"/>
    </source>
</evidence>
<dbReference type="PROSITE" id="PS00134">
    <property type="entry name" value="TRYPSIN_HIS"/>
    <property type="match status" value="1"/>
</dbReference>
<dbReference type="GO" id="GO:0004252">
    <property type="term" value="F:serine-type endopeptidase activity"/>
    <property type="evidence" value="ECO:0007669"/>
    <property type="project" value="InterPro"/>
</dbReference>
<evidence type="ECO:0000256" key="3">
    <source>
        <dbReference type="ARBA" id="ARBA00022670"/>
    </source>
</evidence>
<evidence type="ECO:0000256" key="5">
    <source>
        <dbReference type="ARBA" id="ARBA00022825"/>
    </source>
</evidence>
<keyword evidence="3" id="KW-0645">Protease</keyword>
<dbReference type="InterPro" id="IPR001314">
    <property type="entry name" value="Peptidase_S1A"/>
</dbReference>
<comment type="caution">
    <text evidence="9">The sequence shown here is derived from an EMBL/GenBank/DDBJ whole genome shotgun (WGS) entry which is preliminary data.</text>
</comment>
<dbReference type="InterPro" id="IPR001254">
    <property type="entry name" value="Trypsin_dom"/>
</dbReference>
<keyword evidence="7" id="KW-0732">Signal</keyword>
<evidence type="ECO:0000256" key="4">
    <source>
        <dbReference type="ARBA" id="ARBA00022801"/>
    </source>
</evidence>
<evidence type="ECO:0000256" key="6">
    <source>
        <dbReference type="ARBA" id="ARBA00023157"/>
    </source>
</evidence>
<feature type="signal peptide" evidence="7">
    <location>
        <begin position="1"/>
        <end position="19"/>
    </location>
</feature>
<evidence type="ECO:0000256" key="2">
    <source>
        <dbReference type="ARBA" id="ARBA00022525"/>
    </source>
</evidence>
<dbReference type="AlphaFoldDB" id="A0A3R7SYB0"/>
<dbReference type="PROSITE" id="PS50240">
    <property type="entry name" value="TRYPSIN_DOM"/>
    <property type="match status" value="1"/>
</dbReference>
<dbReference type="Proteomes" id="UP000283509">
    <property type="component" value="Unassembled WGS sequence"/>
</dbReference>
<feature type="domain" description="Peptidase S1" evidence="8">
    <location>
        <begin position="227"/>
        <end position="461"/>
    </location>
</feature>
<dbReference type="GO" id="GO:0005576">
    <property type="term" value="C:extracellular region"/>
    <property type="evidence" value="ECO:0007669"/>
    <property type="project" value="UniProtKB-SubCell"/>
</dbReference>
<sequence>MWEVLLLAVVISSISPSQGLYQVTSKENYTSYGNTENKDLSNSSFDEILDKCRQENPSSSRRTLTLCLRSHGVTAWEERRERRAVERNGKANCGKRYKLMAGAKRTFQVKGNENFCKVFFEPRGKAELQLVCRKFDLSNCDEEYLEVTDQDSKEKYCNNEGPDTRKGLRKVRLTYKKVSEVSDKPNILCVVKGVKASGGGGSSGVTQAPGCDQVCGKAPSSAGAPRIVGGQASQPGEYPWMVRLTIIVGASSILCGGSIITSLHIITAAHCFIYDSTPEVIVVAGEHNIETEDESNTQAISAKKITLHPKFDATTAANDIAVITLQSPLEWTDNVGPICLPPDKTFGGSEAVITGWGLLDSQESTFPDELQEAGVTVFDQGECKSAHALSNFPVTNKQICAADPGQIACKGDSGGPLVTKENGIWLLLGVTSFGPGDCTTDVPGVYTRVSAYSKWILNKVSSGSC</sequence>
<name>A0A3R7SYB0_PENVA</name>
<dbReference type="GO" id="GO:0006508">
    <property type="term" value="P:proteolysis"/>
    <property type="evidence" value="ECO:0007669"/>
    <property type="project" value="UniProtKB-KW"/>
</dbReference>
<dbReference type="InterPro" id="IPR009003">
    <property type="entry name" value="Peptidase_S1_PA"/>
</dbReference>
<evidence type="ECO:0000256" key="7">
    <source>
        <dbReference type="SAM" id="SignalP"/>
    </source>
</evidence>
<keyword evidence="5" id="KW-0720">Serine protease</keyword>
<dbReference type="InterPro" id="IPR018114">
    <property type="entry name" value="TRYPSIN_HIS"/>
</dbReference>
<keyword evidence="2" id="KW-0964">Secreted</keyword>